<dbReference type="AlphaFoldDB" id="Q5YVD6"/>
<dbReference type="EMBL" id="AP006618">
    <property type="protein sequence ID" value="BAD57855.1"/>
    <property type="molecule type" value="Genomic_DNA"/>
</dbReference>
<keyword evidence="3" id="KW-1185">Reference proteome</keyword>
<evidence type="ECO:0008006" key="4">
    <source>
        <dbReference type="Google" id="ProtNLM"/>
    </source>
</evidence>
<feature type="transmembrane region" description="Helical" evidence="1">
    <location>
        <begin position="40"/>
        <end position="59"/>
    </location>
</feature>
<dbReference type="Proteomes" id="UP000006820">
    <property type="component" value="Chromosome"/>
</dbReference>
<keyword evidence="1" id="KW-1133">Transmembrane helix</keyword>
<gene>
    <name evidence="2" type="ordered locus">NFA_30080</name>
</gene>
<protein>
    <recommendedName>
        <fullName evidence="4">Integral membrane protein</fullName>
    </recommendedName>
</protein>
<feature type="transmembrane region" description="Helical" evidence="1">
    <location>
        <begin position="71"/>
        <end position="88"/>
    </location>
</feature>
<dbReference type="STRING" id="247156.NFA_30080"/>
<accession>Q5YVD6</accession>
<name>Q5YVD6_NOCFA</name>
<evidence type="ECO:0000313" key="3">
    <source>
        <dbReference type="Proteomes" id="UP000006820"/>
    </source>
</evidence>
<keyword evidence="1" id="KW-0812">Transmembrane</keyword>
<proteinExistence type="predicted"/>
<evidence type="ECO:0000256" key="1">
    <source>
        <dbReference type="SAM" id="Phobius"/>
    </source>
</evidence>
<feature type="transmembrane region" description="Helical" evidence="1">
    <location>
        <begin position="100"/>
        <end position="119"/>
    </location>
</feature>
<keyword evidence="1" id="KW-0472">Membrane</keyword>
<dbReference type="KEGG" id="nfa:NFA_30080"/>
<dbReference type="eggNOG" id="ENOG5032ZIA">
    <property type="taxonomic scope" value="Bacteria"/>
</dbReference>
<reference evidence="2 3" key="1">
    <citation type="journal article" date="2004" name="Proc. Natl. Acad. Sci. U.S.A.">
        <title>The complete genomic sequence of Nocardia farcinica IFM 10152.</title>
        <authorList>
            <person name="Ishikawa J."/>
            <person name="Yamashita A."/>
            <person name="Mikami Y."/>
            <person name="Hoshino Y."/>
            <person name="Kurita H."/>
            <person name="Hotta K."/>
            <person name="Shiba T."/>
            <person name="Hattori M."/>
        </authorList>
    </citation>
    <scope>NUCLEOTIDE SEQUENCE [LARGE SCALE GENOMIC DNA]</scope>
    <source>
        <strain evidence="2 3">IFM 10152</strain>
    </source>
</reference>
<organism evidence="2 3">
    <name type="scientific">Nocardia farcinica (strain IFM 10152)</name>
    <dbReference type="NCBI Taxonomy" id="247156"/>
    <lineage>
        <taxon>Bacteria</taxon>
        <taxon>Bacillati</taxon>
        <taxon>Actinomycetota</taxon>
        <taxon>Actinomycetes</taxon>
        <taxon>Mycobacteriales</taxon>
        <taxon>Nocardiaceae</taxon>
        <taxon>Nocardia</taxon>
    </lineage>
</organism>
<dbReference type="HOGENOM" id="CLU_145468_1_0_11"/>
<evidence type="ECO:0000313" key="2">
    <source>
        <dbReference type="EMBL" id="BAD57855.1"/>
    </source>
</evidence>
<feature type="transmembrane region" description="Helical" evidence="1">
    <location>
        <begin position="7"/>
        <end position="28"/>
    </location>
</feature>
<sequence>MSGPMDVVYNLVVVTHFLGLAAVIGGYAAGQPKVNEVMVWGARAQIVTGVILVGMAESIDSLGKDPNMTKIGVKLIIALAVAAFAEIGRADAKKGKDVPWMTHAAGGLAIVNVLVAVLWTS</sequence>